<dbReference type="EMBL" id="LSRX01000268">
    <property type="protein sequence ID" value="OLQ02289.1"/>
    <property type="molecule type" value="Genomic_DNA"/>
</dbReference>
<accession>A0A1Q9E4G8</accession>
<feature type="transmembrane region" description="Helical" evidence="1">
    <location>
        <begin position="12"/>
        <end position="43"/>
    </location>
</feature>
<keyword evidence="1" id="KW-0472">Membrane</keyword>
<organism evidence="2 3">
    <name type="scientific">Symbiodinium microadriaticum</name>
    <name type="common">Dinoflagellate</name>
    <name type="synonym">Zooxanthella microadriatica</name>
    <dbReference type="NCBI Taxonomy" id="2951"/>
    <lineage>
        <taxon>Eukaryota</taxon>
        <taxon>Sar</taxon>
        <taxon>Alveolata</taxon>
        <taxon>Dinophyceae</taxon>
        <taxon>Suessiales</taxon>
        <taxon>Symbiodiniaceae</taxon>
        <taxon>Symbiodinium</taxon>
    </lineage>
</organism>
<feature type="transmembrane region" description="Helical" evidence="1">
    <location>
        <begin position="49"/>
        <end position="72"/>
    </location>
</feature>
<reference evidence="2 3" key="1">
    <citation type="submission" date="2016-02" db="EMBL/GenBank/DDBJ databases">
        <title>Genome analysis of coral dinoflagellate symbionts highlights evolutionary adaptations to a symbiotic lifestyle.</title>
        <authorList>
            <person name="Aranda M."/>
            <person name="Li Y."/>
            <person name="Liew Y.J."/>
            <person name="Baumgarten S."/>
            <person name="Simakov O."/>
            <person name="Wilson M."/>
            <person name="Piel J."/>
            <person name="Ashoor H."/>
            <person name="Bougouffa S."/>
            <person name="Bajic V.B."/>
            <person name="Ryu T."/>
            <person name="Ravasi T."/>
            <person name="Bayer T."/>
            <person name="Micklem G."/>
            <person name="Kim H."/>
            <person name="Bhak J."/>
            <person name="Lajeunesse T.C."/>
            <person name="Voolstra C.R."/>
        </authorList>
    </citation>
    <scope>NUCLEOTIDE SEQUENCE [LARGE SCALE GENOMIC DNA]</scope>
    <source>
        <strain evidence="2 3">CCMP2467</strain>
    </source>
</reference>
<protein>
    <submittedName>
        <fullName evidence="2">Uncharacterized protein</fullName>
    </submittedName>
</protein>
<gene>
    <name evidence="2" type="ORF">AK812_SmicGene14886</name>
</gene>
<dbReference type="AlphaFoldDB" id="A0A1Q9E4G8"/>
<comment type="caution">
    <text evidence="2">The sequence shown here is derived from an EMBL/GenBank/DDBJ whole genome shotgun (WGS) entry which is preliminary data.</text>
</comment>
<evidence type="ECO:0000256" key="1">
    <source>
        <dbReference type="SAM" id="Phobius"/>
    </source>
</evidence>
<keyword evidence="1" id="KW-1133">Transmembrane helix</keyword>
<sequence>MVNNVTIIIAAVRIMIASTIISIMISIIILLLLIVIAIVIILMAILVPILVVVVVAIVIFTIITTVISSIIIRQVEPQEQLKYANKDNEEFVQLCEGGKMEQYAKRACTGSGGQDIVSGVSRDSYYCGSRSSGIDWGYLPVKEMCSAESGSGLSKKQLVMNVFESVSKWKDDPRLINVPSVGCIMGVVNCDIYFCQHCERVGCTAHNKSSVL</sequence>
<keyword evidence="1" id="KW-0812">Transmembrane</keyword>
<evidence type="ECO:0000313" key="3">
    <source>
        <dbReference type="Proteomes" id="UP000186817"/>
    </source>
</evidence>
<dbReference type="Proteomes" id="UP000186817">
    <property type="component" value="Unassembled WGS sequence"/>
</dbReference>
<keyword evidence="3" id="KW-1185">Reference proteome</keyword>
<evidence type="ECO:0000313" key="2">
    <source>
        <dbReference type="EMBL" id="OLQ02289.1"/>
    </source>
</evidence>
<proteinExistence type="predicted"/>
<name>A0A1Q9E4G8_SYMMI</name>